<dbReference type="InterPro" id="IPR034593">
    <property type="entry name" value="DgoD-like"/>
</dbReference>
<dbReference type="RefSeq" id="WP_092495782.1">
    <property type="nucleotide sequence ID" value="NZ_FOFG01000003.1"/>
</dbReference>
<dbReference type="PANTHER" id="PTHR48080">
    <property type="entry name" value="D-GALACTONATE DEHYDRATASE-RELATED"/>
    <property type="match status" value="1"/>
</dbReference>
<dbReference type="OrthoDB" id="9802699at2"/>
<dbReference type="Proteomes" id="UP000199647">
    <property type="component" value="Unassembled WGS sequence"/>
</dbReference>
<dbReference type="SFLD" id="SFLDS00001">
    <property type="entry name" value="Enolase"/>
    <property type="match status" value="1"/>
</dbReference>
<feature type="domain" description="Mandelate racemase/muconate lactonizing enzyme C-terminal" evidence="2">
    <location>
        <begin position="167"/>
        <end position="262"/>
    </location>
</feature>
<dbReference type="InterPro" id="IPR013341">
    <property type="entry name" value="Mandelate_racemase_N_dom"/>
</dbReference>
<gene>
    <name evidence="3" type="ORF">SAMN05216548_103177</name>
</gene>
<dbReference type="PROSITE" id="PS00908">
    <property type="entry name" value="MR_MLE_1"/>
    <property type="match status" value="1"/>
</dbReference>
<evidence type="ECO:0000313" key="4">
    <source>
        <dbReference type="Proteomes" id="UP000199647"/>
    </source>
</evidence>
<dbReference type="SUPFAM" id="SSF54826">
    <property type="entry name" value="Enolase N-terminal domain-like"/>
    <property type="match status" value="1"/>
</dbReference>
<dbReference type="GO" id="GO:0016829">
    <property type="term" value="F:lyase activity"/>
    <property type="evidence" value="ECO:0007669"/>
    <property type="project" value="UniProtKB-KW"/>
</dbReference>
<dbReference type="Pfam" id="PF13378">
    <property type="entry name" value="MR_MLE_C"/>
    <property type="match status" value="1"/>
</dbReference>
<dbReference type="SUPFAM" id="SSF51604">
    <property type="entry name" value="Enolase C-terminal domain-like"/>
    <property type="match status" value="1"/>
</dbReference>
<keyword evidence="4" id="KW-1185">Reference proteome</keyword>
<sequence>MSDRVARVEAFSITIPRDVPYLGALREGEEPNARGYFVRRGNRTVYPTVDRTVLVRIETTSGAVGWGETYGIVAPRATMALVTDLLADFVVGRDPLDAAVVHDDLYDLMRVRGYTGGYYLDALAAIDIALWDLAGKLTGLPLVKLIGGQRRDTIPAYISGLPKPDRAERADLAAQWQDRGFSAFKFASPVADDGVAAELAGLRERLGPGARIACDMHWTHTAEQAIALIRAMEPHGLWFAEAPVNPEDIDGLAHVARSVSTTIAAGEEWRTVYDAVPRVARRACGILQPEMGHKGVTEFMRIAGYAQAHHLEVIPHATIGIGIFLAASLHAAAAAAAVTAHEFQHSIFEPNRRFLVGDMACESGAYTLPTGHGLGVEPSEEAIRILESRA</sequence>
<keyword evidence="1" id="KW-0456">Lyase</keyword>
<dbReference type="GO" id="GO:0009063">
    <property type="term" value="P:amino acid catabolic process"/>
    <property type="evidence" value="ECO:0007669"/>
    <property type="project" value="InterPro"/>
</dbReference>
<dbReference type="GO" id="GO:0000287">
    <property type="term" value="F:magnesium ion binding"/>
    <property type="evidence" value="ECO:0007669"/>
    <property type="project" value="UniProtKB-ARBA"/>
</dbReference>
<protein>
    <submittedName>
        <fullName evidence="3">Galactonate dehydratase</fullName>
    </submittedName>
</protein>
<name>A0A1H9EJJ0_9HYPH</name>
<proteinExistence type="predicted"/>
<dbReference type="InterPro" id="IPR029065">
    <property type="entry name" value="Enolase_C-like"/>
</dbReference>
<reference evidence="3 4" key="1">
    <citation type="submission" date="2016-10" db="EMBL/GenBank/DDBJ databases">
        <authorList>
            <person name="de Groot N.N."/>
        </authorList>
    </citation>
    <scope>NUCLEOTIDE SEQUENCE [LARGE SCALE GENOMIC DNA]</scope>
    <source>
        <strain evidence="3 4">A52C2</strain>
    </source>
</reference>
<organism evidence="3 4">
    <name type="scientific">Faunimonas pinastri</name>
    <dbReference type="NCBI Taxonomy" id="1855383"/>
    <lineage>
        <taxon>Bacteria</taxon>
        <taxon>Pseudomonadati</taxon>
        <taxon>Pseudomonadota</taxon>
        <taxon>Alphaproteobacteria</taxon>
        <taxon>Hyphomicrobiales</taxon>
        <taxon>Afifellaceae</taxon>
        <taxon>Faunimonas</taxon>
    </lineage>
</organism>
<dbReference type="PANTHER" id="PTHR48080:SF2">
    <property type="entry name" value="D-GALACTONATE DEHYDRATASE"/>
    <property type="match status" value="1"/>
</dbReference>
<evidence type="ECO:0000256" key="1">
    <source>
        <dbReference type="ARBA" id="ARBA00023239"/>
    </source>
</evidence>
<dbReference type="Gene3D" id="3.20.20.120">
    <property type="entry name" value="Enolase-like C-terminal domain"/>
    <property type="match status" value="1"/>
</dbReference>
<dbReference type="SMART" id="SM00922">
    <property type="entry name" value="MR_MLE"/>
    <property type="match status" value="1"/>
</dbReference>
<dbReference type="Gene3D" id="3.30.390.10">
    <property type="entry name" value="Enolase-like, N-terminal domain"/>
    <property type="match status" value="1"/>
</dbReference>
<evidence type="ECO:0000259" key="2">
    <source>
        <dbReference type="SMART" id="SM00922"/>
    </source>
</evidence>
<dbReference type="CDD" id="cd03316">
    <property type="entry name" value="MR_like"/>
    <property type="match status" value="1"/>
</dbReference>
<dbReference type="Pfam" id="PF02746">
    <property type="entry name" value="MR_MLE_N"/>
    <property type="match status" value="1"/>
</dbReference>
<evidence type="ECO:0000313" key="3">
    <source>
        <dbReference type="EMBL" id="SEQ25188.1"/>
    </source>
</evidence>
<dbReference type="AlphaFoldDB" id="A0A1H9EJJ0"/>
<accession>A0A1H9EJJ0</accession>
<dbReference type="InterPro" id="IPR018110">
    <property type="entry name" value="Mandel_Rmase/mucon_lact_enz_CS"/>
</dbReference>
<dbReference type="InterPro" id="IPR029017">
    <property type="entry name" value="Enolase-like_N"/>
</dbReference>
<dbReference type="InterPro" id="IPR036849">
    <property type="entry name" value="Enolase-like_C_sf"/>
</dbReference>
<dbReference type="EMBL" id="FOFG01000003">
    <property type="protein sequence ID" value="SEQ25188.1"/>
    <property type="molecule type" value="Genomic_DNA"/>
</dbReference>
<dbReference type="STRING" id="1855383.SAMN05216548_103177"/>
<dbReference type="InterPro" id="IPR013342">
    <property type="entry name" value="Mandelate_racemase_C"/>
</dbReference>